<dbReference type="AlphaFoldDB" id="A0A517ZDW1"/>
<keyword evidence="3" id="KW-1185">Reference proteome</keyword>
<feature type="compositionally biased region" description="Polar residues" evidence="1">
    <location>
        <begin position="29"/>
        <end position="45"/>
    </location>
</feature>
<evidence type="ECO:0000313" key="2">
    <source>
        <dbReference type="EMBL" id="QDU40645.1"/>
    </source>
</evidence>
<dbReference type="RefSeq" id="WP_145371916.1">
    <property type="nucleotide sequence ID" value="NZ_CP036275.1"/>
</dbReference>
<dbReference type="Proteomes" id="UP000320496">
    <property type="component" value="Chromosome"/>
</dbReference>
<evidence type="ECO:0000256" key="1">
    <source>
        <dbReference type="SAM" id="MobiDB-lite"/>
    </source>
</evidence>
<evidence type="ECO:0000313" key="3">
    <source>
        <dbReference type="Proteomes" id="UP000320496"/>
    </source>
</evidence>
<feature type="region of interest" description="Disordered" evidence="1">
    <location>
        <begin position="26"/>
        <end position="48"/>
    </location>
</feature>
<accession>A0A517ZDW1</accession>
<proteinExistence type="predicted"/>
<reference evidence="2 3" key="1">
    <citation type="submission" date="2019-02" db="EMBL/GenBank/DDBJ databases">
        <title>Deep-cultivation of Planctomycetes and their phenomic and genomic characterization uncovers novel biology.</title>
        <authorList>
            <person name="Wiegand S."/>
            <person name="Jogler M."/>
            <person name="Boedeker C."/>
            <person name="Pinto D."/>
            <person name="Vollmers J."/>
            <person name="Rivas-Marin E."/>
            <person name="Kohn T."/>
            <person name="Peeters S.H."/>
            <person name="Heuer A."/>
            <person name="Rast P."/>
            <person name="Oberbeckmann S."/>
            <person name="Bunk B."/>
            <person name="Jeske O."/>
            <person name="Meyerdierks A."/>
            <person name="Storesund J.E."/>
            <person name="Kallscheuer N."/>
            <person name="Luecker S."/>
            <person name="Lage O.M."/>
            <person name="Pohl T."/>
            <person name="Merkel B.J."/>
            <person name="Hornburger P."/>
            <person name="Mueller R.-W."/>
            <person name="Bruemmer F."/>
            <person name="Labrenz M."/>
            <person name="Spormann A.M."/>
            <person name="Op den Camp H."/>
            <person name="Overmann J."/>
            <person name="Amann R."/>
            <person name="Jetten M.S.M."/>
            <person name="Mascher T."/>
            <person name="Medema M.H."/>
            <person name="Devos D.P."/>
            <person name="Kaster A.-K."/>
            <person name="Ovreas L."/>
            <person name="Rohde M."/>
            <person name="Galperin M.Y."/>
            <person name="Jogler C."/>
        </authorList>
    </citation>
    <scope>NUCLEOTIDE SEQUENCE [LARGE SCALE GENOMIC DNA]</scope>
    <source>
        <strain evidence="2 3">Mal4</strain>
    </source>
</reference>
<dbReference type="EMBL" id="CP036275">
    <property type="protein sequence ID" value="QDU40645.1"/>
    <property type="molecule type" value="Genomic_DNA"/>
</dbReference>
<organism evidence="2 3">
    <name type="scientific">Maioricimonas rarisocia</name>
    <dbReference type="NCBI Taxonomy" id="2528026"/>
    <lineage>
        <taxon>Bacteria</taxon>
        <taxon>Pseudomonadati</taxon>
        <taxon>Planctomycetota</taxon>
        <taxon>Planctomycetia</taxon>
        <taxon>Planctomycetales</taxon>
        <taxon>Planctomycetaceae</taxon>
        <taxon>Maioricimonas</taxon>
    </lineage>
</organism>
<sequence length="190" mass="20395">MRHDWLWGVVVLVVCTCACQPESVAPAKTTASSEQLPAAATTTEGTDSRRTQIELGDLLEALDMQMWKARVNDDPGAVIRSMKLELKQRDAGPKELMSIEVPDGEPGTLLVYLQEQLGRKIKIGMVFTGDEGTGNRSSNVIDNPFTDVVVSGNTGANIGRPGTIVLRSTAGPGGDDVSRPESVAIYLENR</sequence>
<name>A0A517ZDW1_9PLAN</name>
<dbReference type="KEGG" id="mri:Mal4_50030"/>
<protein>
    <submittedName>
        <fullName evidence="2">Uncharacterized protein</fullName>
    </submittedName>
</protein>
<gene>
    <name evidence="2" type="ORF">Mal4_50030</name>
</gene>